<dbReference type="InterPro" id="IPR052185">
    <property type="entry name" value="IPC_Synthase-Related"/>
</dbReference>
<evidence type="ECO:0000313" key="8">
    <source>
        <dbReference type="Proteomes" id="UP000244240"/>
    </source>
</evidence>
<dbReference type="InterPro" id="IPR026841">
    <property type="entry name" value="Aur1/Ipt1"/>
</dbReference>
<comment type="caution">
    <text evidence="7">The sequence shown here is derived from an EMBL/GenBank/DDBJ whole genome shotgun (WGS) entry which is preliminary data.</text>
</comment>
<dbReference type="OrthoDB" id="9775789at2"/>
<dbReference type="Pfam" id="PF14378">
    <property type="entry name" value="PAP2_3"/>
    <property type="match status" value="1"/>
</dbReference>
<dbReference type="InterPro" id="IPR036938">
    <property type="entry name" value="PAP2/HPO_sf"/>
</dbReference>
<feature type="transmembrane region" description="Helical" evidence="5">
    <location>
        <begin position="189"/>
        <end position="206"/>
    </location>
</feature>
<dbReference type="InterPro" id="IPR000326">
    <property type="entry name" value="PAP2/HPO"/>
</dbReference>
<name>A0A2T6BH14_9BACL</name>
<feature type="transmembrane region" description="Helical" evidence="5">
    <location>
        <begin position="213"/>
        <end position="233"/>
    </location>
</feature>
<dbReference type="PANTHER" id="PTHR31310:SF7">
    <property type="entry name" value="PA-PHOSPHATASE RELATED-FAMILY PROTEIN DDB_G0268928"/>
    <property type="match status" value="1"/>
</dbReference>
<protein>
    <submittedName>
        <fullName evidence="7">PAP2 superfamily protein</fullName>
    </submittedName>
</protein>
<dbReference type="Proteomes" id="UP000244240">
    <property type="component" value="Unassembled WGS sequence"/>
</dbReference>
<accession>A0A2T6BH14</accession>
<keyword evidence="4 5" id="KW-0472">Membrane</keyword>
<dbReference type="SUPFAM" id="SSF48317">
    <property type="entry name" value="Acid phosphatase/Vanadium-dependent haloperoxidase"/>
    <property type="match status" value="1"/>
</dbReference>
<sequence length="281" mass="32032">MFQSTTAIFATGLATFLIILAFCLRKNPFHSMVFLFRDLIQSRVMLFHLLGGMSILLLNKLELIMEPHLDPNVSDWTPYIKVFEENVTPLVQQLFKTPLLTCVTTYFYVIVFSTLMFASLFVYHHNRDYRSWYTLIYGISINYLLAIPFFLFAPVAEAWSSHPDVQFLIPTVYPDFEEQYRHFSGLNNSFPSLHTSISVTMAIIAWQSQNRRLAGVSALSAGIVLFAILYLGIHWYLDLIAGLVLASVSVSLASRLCEIPLGTHQLELSRRKASEQMSNLS</sequence>
<evidence type="ECO:0000259" key="6">
    <source>
        <dbReference type="SMART" id="SM00014"/>
    </source>
</evidence>
<keyword evidence="3 5" id="KW-1133">Transmembrane helix</keyword>
<feature type="domain" description="Phosphatidic acid phosphatase type 2/haloperoxidase" evidence="6">
    <location>
        <begin position="147"/>
        <end position="254"/>
    </location>
</feature>
<dbReference type="RefSeq" id="WP_108025013.1">
    <property type="nucleotide sequence ID" value="NZ_QBKR01000019.1"/>
</dbReference>
<dbReference type="SMART" id="SM00014">
    <property type="entry name" value="acidPPc"/>
    <property type="match status" value="1"/>
</dbReference>
<feature type="transmembrane region" description="Helical" evidence="5">
    <location>
        <begin position="105"/>
        <end position="123"/>
    </location>
</feature>
<dbReference type="CDD" id="cd03386">
    <property type="entry name" value="PAP2_Aur1_like"/>
    <property type="match status" value="1"/>
</dbReference>
<feature type="transmembrane region" description="Helical" evidence="5">
    <location>
        <begin position="135"/>
        <end position="156"/>
    </location>
</feature>
<dbReference type="GO" id="GO:0016020">
    <property type="term" value="C:membrane"/>
    <property type="evidence" value="ECO:0007669"/>
    <property type="project" value="UniProtKB-SubCell"/>
</dbReference>
<evidence type="ECO:0000256" key="3">
    <source>
        <dbReference type="ARBA" id="ARBA00022989"/>
    </source>
</evidence>
<evidence type="ECO:0000256" key="5">
    <source>
        <dbReference type="SAM" id="Phobius"/>
    </source>
</evidence>
<dbReference type="PANTHER" id="PTHR31310">
    <property type="match status" value="1"/>
</dbReference>
<comment type="subcellular location">
    <subcellularLocation>
        <location evidence="1">Membrane</location>
        <topology evidence="1">Multi-pass membrane protein</topology>
    </subcellularLocation>
</comment>
<feature type="transmembrane region" description="Helical" evidence="5">
    <location>
        <begin position="44"/>
        <end position="61"/>
    </location>
</feature>
<feature type="transmembrane region" description="Helical" evidence="5">
    <location>
        <begin position="6"/>
        <end position="24"/>
    </location>
</feature>
<evidence type="ECO:0000256" key="4">
    <source>
        <dbReference type="ARBA" id="ARBA00023136"/>
    </source>
</evidence>
<dbReference type="EMBL" id="QBKR01000019">
    <property type="protein sequence ID" value="PTX55342.1"/>
    <property type="molecule type" value="Genomic_DNA"/>
</dbReference>
<dbReference type="AlphaFoldDB" id="A0A2T6BH14"/>
<evidence type="ECO:0000313" key="7">
    <source>
        <dbReference type="EMBL" id="PTX55342.1"/>
    </source>
</evidence>
<gene>
    <name evidence="7" type="ORF">C8P63_11949</name>
</gene>
<proteinExistence type="predicted"/>
<keyword evidence="2 5" id="KW-0812">Transmembrane</keyword>
<evidence type="ECO:0000256" key="2">
    <source>
        <dbReference type="ARBA" id="ARBA00022692"/>
    </source>
</evidence>
<keyword evidence="8" id="KW-1185">Reference proteome</keyword>
<reference evidence="7 8" key="1">
    <citation type="submission" date="2018-04" db="EMBL/GenBank/DDBJ databases">
        <title>Genomic Encyclopedia of Archaeal and Bacterial Type Strains, Phase II (KMG-II): from individual species to whole genera.</title>
        <authorList>
            <person name="Goeker M."/>
        </authorList>
    </citation>
    <scope>NUCLEOTIDE SEQUENCE [LARGE SCALE GENOMIC DNA]</scope>
    <source>
        <strain evidence="7 8">DSM 45787</strain>
    </source>
</reference>
<evidence type="ECO:0000256" key="1">
    <source>
        <dbReference type="ARBA" id="ARBA00004141"/>
    </source>
</evidence>
<dbReference type="Gene3D" id="1.20.144.10">
    <property type="entry name" value="Phosphatidic acid phosphatase type 2/haloperoxidase"/>
    <property type="match status" value="1"/>
</dbReference>
<organism evidence="7 8">
    <name type="scientific">Melghirimyces profundicolus</name>
    <dbReference type="NCBI Taxonomy" id="1242148"/>
    <lineage>
        <taxon>Bacteria</taxon>
        <taxon>Bacillati</taxon>
        <taxon>Bacillota</taxon>
        <taxon>Bacilli</taxon>
        <taxon>Bacillales</taxon>
        <taxon>Thermoactinomycetaceae</taxon>
        <taxon>Melghirimyces</taxon>
    </lineage>
</organism>